<evidence type="ECO:0000313" key="2">
    <source>
        <dbReference type="EMBL" id="GFC85749.1"/>
    </source>
</evidence>
<dbReference type="EMBL" id="BKCJ011101653">
    <property type="protein sequence ID" value="GFC85749.1"/>
    <property type="molecule type" value="Genomic_DNA"/>
</dbReference>
<comment type="caution">
    <text evidence="2">The sequence shown here is derived from an EMBL/GenBank/DDBJ whole genome shotgun (WGS) entry which is preliminary data.</text>
</comment>
<proteinExistence type="predicted"/>
<evidence type="ECO:0000256" key="1">
    <source>
        <dbReference type="SAM" id="MobiDB-lite"/>
    </source>
</evidence>
<gene>
    <name evidence="2" type="ORF">Tci_857719</name>
</gene>
<protein>
    <submittedName>
        <fullName evidence="2">Uncharacterized protein</fullName>
    </submittedName>
</protein>
<feature type="compositionally biased region" description="Polar residues" evidence="1">
    <location>
        <begin position="1"/>
        <end position="21"/>
    </location>
</feature>
<sequence>SSKPSYSLHSNSSTKSQQAATKNRGKVIVNSPPPIYDQEPTMVAEDDEMSKDKEIDKLMDLISLSFKKIYKPPNNLRTSSNTTRECQKLKRAKDAAYHKEKMLLCKQEEAGFQLNAEQADWKDNTDDEP</sequence>
<feature type="region of interest" description="Disordered" evidence="1">
    <location>
        <begin position="1"/>
        <end position="48"/>
    </location>
</feature>
<name>A0A699REN7_TANCI</name>
<reference evidence="2" key="1">
    <citation type="journal article" date="2019" name="Sci. Rep.">
        <title>Draft genome of Tanacetum cinerariifolium, the natural source of mosquito coil.</title>
        <authorList>
            <person name="Yamashiro T."/>
            <person name="Shiraishi A."/>
            <person name="Satake H."/>
            <person name="Nakayama K."/>
        </authorList>
    </citation>
    <scope>NUCLEOTIDE SEQUENCE</scope>
</reference>
<accession>A0A699REN7</accession>
<dbReference type="AlphaFoldDB" id="A0A699REN7"/>
<feature type="non-terminal residue" evidence="2">
    <location>
        <position position="1"/>
    </location>
</feature>
<organism evidence="2">
    <name type="scientific">Tanacetum cinerariifolium</name>
    <name type="common">Dalmatian daisy</name>
    <name type="synonym">Chrysanthemum cinerariifolium</name>
    <dbReference type="NCBI Taxonomy" id="118510"/>
    <lineage>
        <taxon>Eukaryota</taxon>
        <taxon>Viridiplantae</taxon>
        <taxon>Streptophyta</taxon>
        <taxon>Embryophyta</taxon>
        <taxon>Tracheophyta</taxon>
        <taxon>Spermatophyta</taxon>
        <taxon>Magnoliopsida</taxon>
        <taxon>eudicotyledons</taxon>
        <taxon>Gunneridae</taxon>
        <taxon>Pentapetalae</taxon>
        <taxon>asterids</taxon>
        <taxon>campanulids</taxon>
        <taxon>Asterales</taxon>
        <taxon>Asteraceae</taxon>
        <taxon>Asteroideae</taxon>
        <taxon>Anthemideae</taxon>
        <taxon>Anthemidinae</taxon>
        <taxon>Tanacetum</taxon>
    </lineage>
</organism>